<evidence type="ECO:0008006" key="3">
    <source>
        <dbReference type="Google" id="ProtNLM"/>
    </source>
</evidence>
<name>A0A2H3KVS8_9CHLR</name>
<dbReference type="RefSeq" id="WP_097653919.1">
    <property type="nucleotide sequence ID" value="NZ_LYXE01000114.1"/>
</dbReference>
<dbReference type="Proteomes" id="UP000220922">
    <property type="component" value="Unassembled WGS sequence"/>
</dbReference>
<comment type="caution">
    <text evidence="1">The sequence shown here is derived from an EMBL/GenBank/DDBJ whole genome shotgun (WGS) entry which is preliminary data.</text>
</comment>
<organism evidence="1 2">
    <name type="scientific">Candidatus Chloroploca asiatica</name>
    <dbReference type="NCBI Taxonomy" id="1506545"/>
    <lineage>
        <taxon>Bacteria</taxon>
        <taxon>Bacillati</taxon>
        <taxon>Chloroflexota</taxon>
        <taxon>Chloroflexia</taxon>
        <taxon>Chloroflexales</taxon>
        <taxon>Chloroflexineae</taxon>
        <taxon>Oscillochloridaceae</taxon>
        <taxon>Candidatus Chloroploca</taxon>
    </lineage>
</organism>
<accession>A0A2H3KVS8</accession>
<evidence type="ECO:0000313" key="2">
    <source>
        <dbReference type="Proteomes" id="UP000220922"/>
    </source>
</evidence>
<dbReference type="InterPro" id="IPR036278">
    <property type="entry name" value="Sialidase_sf"/>
</dbReference>
<sequence length="532" mass="56677">MVRFMDQGRPQGALGGWWLVLLGSLLLGLTGCAVPPTYADRRATAQVTGCWPDQAPTPPPVTVTPDHEPLEAGAPDLFATALPTTTPYPRCDPGPGATLPPWPTPIPAPPPYPTMEARRWRHGSERQTTLQLPGMILDLDLATHPTEGWPVLGAAVWSPNEDPDRIFVMVQHPQTQVWSPARQVDLGAAQVGRFSRTVAVAVAPDHTLHAVWGMSDPHPATGTPAGIWASQSHDYGATWQAPERLATGCRRVNDLAVGADGRLVAMLICEDGPDTMQLAMVTRLPAEGWQPVTRLPVPTWYFSEGRLVILGAGEATHVLGVVLTGGAQATAVLVHQHGAPDAPWQLVHQPVAVPGIAASLRMWRVQALVAPRLAEPERPLIMFTWTDAEHPATAYALTSLDGGAHWLPLEAIVHRPGATVGTVIPGYDPVADQVAALWTCCDQMATHYAAVTTPGTGAWQTLMDPLSAAPLPLALGSRAVGLAVGAQALQSRTLWLAWVEQQQRVTVRTLELNQILSAQTLAPAAAPPGGRP</sequence>
<dbReference type="SUPFAM" id="SSF50939">
    <property type="entry name" value="Sialidases"/>
    <property type="match status" value="1"/>
</dbReference>
<dbReference type="PROSITE" id="PS51257">
    <property type="entry name" value="PROKAR_LIPOPROTEIN"/>
    <property type="match status" value="1"/>
</dbReference>
<proteinExistence type="predicted"/>
<reference evidence="1 2" key="1">
    <citation type="submission" date="2016-05" db="EMBL/GenBank/DDBJ databases">
        <authorList>
            <person name="Lavstsen T."/>
            <person name="Jespersen J.S."/>
        </authorList>
    </citation>
    <scope>NUCLEOTIDE SEQUENCE [LARGE SCALE GENOMIC DNA]</scope>
    <source>
        <strain evidence="1 2">B7-9</strain>
    </source>
</reference>
<protein>
    <recommendedName>
        <fullName evidence="3">Sialidase domain-containing protein</fullName>
    </recommendedName>
</protein>
<keyword evidence="2" id="KW-1185">Reference proteome</keyword>
<evidence type="ECO:0000313" key="1">
    <source>
        <dbReference type="EMBL" id="PDV97992.1"/>
    </source>
</evidence>
<dbReference type="EMBL" id="LYXE01000114">
    <property type="protein sequence ID" value="PDV97992.1"/>
    <property type="molecule type" value="Genomic_DNA"/>
</dbReference>
<gene>
    <name evidence="1" type="ORF">A9Q02_16500</name>
</gene>
<dbReference type="AlphaFoldDB" id="A0A2H3KVS8"/>
<dbReference type="OrthoDB" id="138379at2"/>